<dbReference type="AlphaFoldDB" id="A0A0E9T4X7"/>
<reference evidence="2" key="2">
    <citation type="journal article" date="2015" name="Fish Shellfish Immunol.">
        <title>Early steps in the European eel (Anguilla anguilla)-Vibrio vulnificus interaction in the gills: Role of the RtxA13 toxin.</title>
        <authorList>
            <person name="Callol A."/>
            <person name="Pajuelo D."/>
            <person name="Ebbesson L."/>
            <person name="Teles M."/>
            <person name="MacKenzie S."/>
            <person name="Amaro C."/>
        </authorList>
    </citation>
    <scope>NUCLEOTIDE SEQUENCE</scope>
</reference>
<organism evidence="2">
    <name type="scientific">Anguilla anguilla</name>
    <name type="common">European freshwater eel</name>
    <name type="synonym">Muraena anguilla</name>
    <dbReference type="NCBI Taxonomy" id="7936"/>
    <lineage>
        <taxon>Eukaryota</taxon>
        <taxon>Metazoa</taxon>
        <taxon>Chordata</taxon>
        <taxon>Craniata</taxon>
        <taxon>Vertebrata</taxon>
        <taxon>Euteleostomi</taxon>
        <taxon>Actinopterygii</taxon>
        <taxon>Neopterygii</taxon>
        <taxon>Teleostei</taxon>
        <taxon>Anguilliformes</taxon>
        <taxon>Anguillidae</taxon>
        <taxon>Anguilla</taxon>
    </lineage>
</organism>
<sequence length="38" mass="4280">MRPWVPEFEWSVISLCSKIIAILLAGVRLGTSPLRPSR</sequence>
<proteinExistence type="predicted"/>
<name>A0A0E9T4X7_ANGAN</name>
<protein>
    <submittedName>
        <fullName evidence="2">Uncharacterized protein</fullName>
    </submittedName>
</protein>
<evidence type="ECO:0000313" key="2">
    <source>
        <dbReference type="EMBL" id="JAH48482.1"/>
    </source>
</evidence>
<dbReference type="EMBL" id="GBXM01060095">
    <property type="protein sequence ID" value="JAH48482.1"/>
    <property type="molecule type" value="Transcribed_RNA"/>
</dbReference>
<evidence type="ECO:0000256" key="1">
    <source>
        <dbReference type="SAM" id="Phobius"/>
    </source>
</evidence>
<reference evidence="2" key="1">
    <citation type="submission" date="2014-11" db="EMBL/GenBank/DDBJ databases">
        <authorList>
            <person name="Amaro Gonzalez C."/>
        </authorList>
    </citation>
    <scope>NUCLEOTIDE SEQUENCE</scope>
</reference>
<keyword evidence="1" id="KW-1133">Transmembrane helix</keyword>
<accession>A0A0E9T4X7</accession>
<feature type="transmembrane region" description="Helical" evidence="1">
    <location>
        <begin position="12"/>
        <end position="31"/>
    </location>
</feature>
<keyword evidence="1" id="KW-0472">Membrane</keyword>
<keyword evidence="1" id="KW-0812">Transmembrane</keyword>